<reference evidence="5 6" key="1">
    <citation type="submission" date="2015-04" db="EMBL/GenBank/DDBJ databases">
        <authorList>
            <person name="Syromyatnikov M.Y."/>
            <person name="Popov V.N."/>
        </authorList>
    </citation>
    <scope>NUCLEOTIDE SEQUENCE [LARGE SCALE GENOMIC DNA]</scope>
    <source>
        <strain evidence="5">WF-38-12</strain>
    </source>
</reference>
<dbReference type="InterPro" id="IPR008949">
    <property type="entry name" value="Isoprenoid_synthase_dom_sf"/>
</dbReference>
<evidence type="ECO:0000256" key="1">
    <source>
        <dbReference type="ARBA" id="ARBA00001946"/>
    </source>
</evidence>
<dbReference type="SUPFAM" id="SSF48576">
    <property type="entry name" value="Terpenoid synthases"/>
    <property type="match status" value="1"/>
</dbReference>
<dbReference type="EC" id="4.2.3.-" evidence="4"/>
<evidence type="ECO:0000256" key="4">
    <source>
        <dbReference type="RuleBase" id="RU366034"/>
    </source>
</evidence>
<keyword evidence="4" id="KW-0479">Metal-binding</keyword>
<dbReference type="AlphaFoldDB" id="A0A0U1LU35"/>
<sequence>MANAIVLSAEQQTPFRALNIARDDHDTVEQSRLTLNAQDDKGKANVALPDMFVLFLSEPPRVNPNYACVKAESEVWFAEKCQLDARWTRILEKTDFSYFCAITVADAGPRELRTLCDWGNWVFPFDDLFDNGYLKESPVAAQKVIDILLSDMGVHPESDIKGVQQRFVRSMHDYCKGSMEQVQWRTQRQFPSIEDTLATRRKSAGVAPLYALAEYALKLDLPNAVFENESIQEIERIGVDFVVIQNDILSYCKEEAEGILHNLVAITRYHMESLCGHSAAPHPQMAFDSVGKLLDDLYRRWYLALSRLPSWGERVDAGVQKYIGSVKAVVMANLNWSFRSERYFGRDVAEVRRTRVVQVLRRLPEAQFNL</sequence>
<organism evidence="5 6">
    <name type="scientific">Talaromyces islandicus</name>
    <name type="common">Penicillium islandicum</name>
    <dbReference type="NCBI Taxonomy" id="28573"/>
    <lineage>
        <taxon>Eukaryota</taxon>
        <taxon>Fungi</taxon>
        <taxon>Dikarya</taxon>
        <taxon>Ascomycota</taxon>
        <taxon>Pezizomycotina</taxon>
        <taxon>Eurotiomycetes</taxon>
        <taxon>Eurotiomycetidae</taxon>
        <taxon>Eurotiales</taxon>
        <taxon>Trichocomaceae</taxon>
        <taxon>Talaromyces</taxon>
        <taxon>Talaromyces sect. Islandici</taxon>
    </lineage>
</organism>
<dbReference type="PANTHER" id="PTHR35201:SF4">
    <property type="entry name" value="BETA-PINACENE SYNTHASE-RELATED"/>
    <property type="match status" value="1"/>
</dbReference>
<dbReference type="OMA" id="WSFRSER"/>
<protein>
    <recommendedName>
        <fullName evidence="4">Terpene synthase</fullName>
        <ecNumber evidence="4">4.2.3.-</ecNumber>
    </recommendedName>
</protein>
<evidence type="ECO:0000313" key="6">
    <source>
        <dbReference type="Proteomes" id="UP000054383"/>
    </source>
</evidence>
<name>A0A0U1LU35_TALIS</name>
<dbReference type="SFLD" id="SFLDG01020">
    <property type="entry name" value="Terpene_Cyclase_Like_2"/>
    <property type="match status" value="1"/>
</dbReference>
<dbReference type="PANTHER" id="PTHR35201">
    <property type="entry name" value="TERPENE SYNTHASE"/>
    <property type="match status" value="1"/>
</dbReference>
<keyword evidence="4" id="KW-0456">Lyase</keyword>
<dbReference type="Gene3D" id="1.10.600.10">
    <property type="entry name" value="Farnesyl Diphosphate Synthase"/>
    <property type="match status" value="2"/>
</dbReference>
<evidence type="ECO:0000256" key="2">
    <source>
        <dbReference type="ARBA" id="ARBA00006333"/>
    </source>
</evidence>
<dbReference type="SFLD" id="SFLDS00005">
    <property type="entry name" value="Isoprenoid_Synthase_Type_I"/>
    <property type="match status" value="1"/>
</dbReference>
<evidence type="ECO:0000256" key="3">
    <source>
        <dbReference type="ARBA" id="ARBA00022842"/>
    </source>
</evidence>
<dbReference type="GO" id="GO:0010333">
    <property type="term" value="F:terpene synthase activity"/>
    <property type="evidence" value="ECO:0007669"/>
    <property type="project" value="InterPro"/>
</dbReference>
<dbReference type="OrthoDB" id="4222834at2759"/>
<dbReference type="InterPro" id="IPR034686">
    <property type="entry name" value="Terpene_cyclase-like_2"/>
</dbReference>
<comment type="cofactor">
    <cofactor evidence="1 4">
        <name>Mg(2+)</name>
        <dbReference type="ChEBI" id="CHEBI:18420"/>
    </cofactor>
</comment>
<keyword evidence="3 4" id="KW-0460">Magnesium</keyword>
<dbReference type="GO" id="GO:0046872">
    <property type="term" value="F:metal ion binding"/>
    <property type="evidence" value="ECO:0007669"/>
    <property type="project" value="UniProtKB-KW"/>
</dbReference>
<dbReference type="STRING" id="28573.A0A0U1LU35"/>
<proteinExistence type="inferred from homology"/>
<keyword evidence="6" id="KW-1185">Reference proteome</keyword>
<dbReference type="EMBL" id="CVMT01000002">
    <property type="protein sequence ID" value="CRG86121.1"/>
    <property type="molecule type" value="Genomic_DNA"/>
</dbReference>
<accession>A0A0U1LU35</accession>
<dbReference type="Pfam" id="PF19086">
    <property type="entry name" value="Terpene_syn_C_2"/>
    <property type="match status" value="1"/>
</dbReference>
<dbReference type="Proteomes" id="UP000054383">
    <property type="component" value="Unassembled WGS sequence"/>
</dbReference>
<gene>
    <name evidence="5" type="ORF">PISL3812_03124</name>
</gene>
<comment type="similarity">
    <text evidence="2 4">Belongs to the terpene synthase family.</text>
</comment>
<dbReference type="GO" id="GO:0008299">
    <property type="term" value="P:isoprenoid biosynthetic process"/>
    <property type="evidence" value="ECO:0007669"/>
    <property type="project" value="UniProtKB-ARBA"/>
</dbReference>
<evidence type="ECO:0000313" key="5">
    <source>
        <dbReference type="EMBL" id="CRG86121.1"/>
    </source>
</evidence>